<feature type="region of interest" description="Disordered" evidence="1">
    <location>
        <begin position="47"/>
        <end position="84"/>
    </location>
</feature>
<dbReference type="Proteomes" id="UP001150217">
    <property type="component" value="Unassembled WGS sequence"/>
</dbReference>
<dbReference type="EMBL" id="JANVFT010000033">
    <property type="protein sequence ID" value="KAJ4494245.1"/>
    <property type="molecule type" value="Genomic_DNA"/>
</dbReference>
<protein>
    <recommendedName>
        <fullName evidence="4">SAP domain-containing protein</fullName>
    </recommendedName>
</protein>
<evidence type="ECO:0008006" key="4">
    <source>
        <dbReference type="Google" id="ProtNLM"/>
    </source>
</evidence>
<keyword evidence="3" id="KW-1185">Reference proteome</keyword>
<name>A0ABQ8VH26_9AGAR</name>
<gene>
    <name evidence="2" type="ORF">C8R41DRAFT_919208</name>
</gene>
<evidence type="ECO:0000256" key="1">
    <source>
        <dbReference type="SAM" id="MobiDB-lite"/>
    </source>
</evidence>
<accession>A0ABQ8VH26</accession>
<reference evidence="2" key="1">
    <citation type="submission" date="2022-08" db="EMBL/GenBank/DDBJ databases">
        <title>A Global Phylogenomic Analysis of the Shiitake Genus Lentinula.</title>
        <authorList>
            <consortium name="DOE Joint Genome Institute"/>
            <person name="Sierra-Patev S."/>
            <person name="Min B."/>
            <person name="Naranjo-Ortiz M."/>
            <person name="Looney B."/>
            <person name="Konkel Z."/>
            <person name="Slot J.C."/>
            <person name="Sakamoto Y."/>
            <person name="Steenwyk J.L."/>
            <person name="Rokas A."/>
            <person name="Carro J."/>
            <person name="Camarero S."/>
            <person name="Ferreira P."/>
            <person name="Molpeceres G."/>
            <person name="Ruiz-Duenas F.J."/>
            <person name="Serrano A."/>
            <person name="Henrissat B."/>
            <person name="Drula E."/>
            <person name="Hughes K.W."/>
            <person name="Mata J.L."/>
            <person name="Ishikawa N.K."/>
            <person name="Vargas-Isla R."/>
            <person name="Ushijima S."/>
            <person name="Smith C.A."/>
            <person name="Ahrendt S."/>
            <person name="Andreopoulos W."/>
            <person name="He G."/>
            <person name="Labutti K."/>
            <person name="Lipzen A."/>
            <person name="Ng V."/>
            <person name="Riley R."/>
            <person name="Sandor L."/>
            <person name="Barry K."/>
            <person name="Martinez A.T."/>
            <person name="Xiao Y."/>
            <person name="Gibbons J.G."/>
            <person name="Terashima K."/>
            <person name="Grigoriev I.V."/>
            <person name="Hibbett D.S."/>
        </authorList>
    </citation>
    <scope>NUCLEOTIDE SEQUENCE</scope>
    <source>
        <strain evidence="2">RHP3577 ss4</strain>
    </source>
</reference>
<evidence type="ECO:0000313" key="3">
    <source>
        <dbReference type="Proteomes" id="UP001150217"/>
    </source>
</evidence>
<proteinExistence type="predicted"/>
<organism evidence="2 3">
    <name type="scientific">Lentinula lateritia</name>
    <dbReference type="NCBI Taxonomy" id="40482"/>
    <lineage>
        <taxon>Eukaryota</taxon>
        <taxon>Fungi</taxon>
        <taxon>Dikarya</taxon>
        <taxon>Basidiomycota</taxon>
        <taxon>Agaricomycotina</taxon>
        <taxon>Agaricomycetes</taxon>
        <taxon>Agaricomycetidae</taxon>
        <taxon>Agaricales</taxon>
        <taxon>Marasmiineae</taxon>
        <taxon>Omphalotaceae</taxon>
        <taxon>Lentinula</taxon>
    </lineage>
</organism>
<comment type="caution">
    <text evidence="2">The sequence shown here is derived from an EMBL/GenBank/DDBJ whole genome shotgun (WGS) entry which is preliminary data.</text>
</comment>
<evidence type="ECO:0000313" key="2">
    <source>
        <dbReference type="EMBL" id="KAJ4494245.1"/>
    </source>
</evidence>
<sequence length="177" mass="19572">MGPATVFTGSWNSKVKDNLKDIAFVLGLSLEGNKDELILSIKSHFNSHPNLSEDPQDRGLFGRTHAAPAAPPHPSASTSNSLNTSVDSASLLSSHFTAPIQPHLPFSPYRLNPPQMTTFLSSSSHHPMYLPPTIPSQTYNSLFSMRSPMHSRTTSYQTPNSPYIYHNPSYYYPDNPQ</sequence>